<dbReference type="PANTHER" id="PTHR22909">
    <property type="entry name" value="GOLGI INTEGRAL MEMBRANE PROTEIN 4"/>
    <property type="match status" value="1"/>
</dbReference>
<name>A0A1B6EUC2_9HEMI</name>
<feature type="region of interest" description="Disordered" evidence="1">
    <location>
        <begin position="74"/>
        <end position="99"/>
    </location>
</feature>
<dbReference type="InterPro" id="IPR042336">
    <property type="entry name" value="GOLIM4"/>
</dbReference>
<feature type="region of interest" description="Disordered" evidence="1">
    <location>
        <begin position="278"/>
        <end position="427"/>
    </location>
</feature>
<dbReference type="EMBL" id="GECZ01028301">
    <property type="protein sequence ID" value="JAS41468.1"/>
    <property type="molecule type" value="Transcribed_RNA"/>
</dbReference>
<protein>
    <recommendedName>
        <fullName evidence="4">Golgi integral membrane protein 4</fullName>
    </recommendedName>
</protein>
<dbReference type="PANTHER" id="PTHR22909:SF24">
    <property type="entry name" value="GOLGI INTEGRAL MEMBRANE PROTEIN 4-RELATED"/>
    <property type="match status" value="1"/>
</dbReference>
<accession>A0A1B6EUC2</accession>
<evidence type="ECO:0008006" key="4">
    <source>
        <dbReference type="Google" id="ProtNLM"/>
    </source>
</evidence>
<feature type="compositionally biased region" description="Acidic residues" evidence="1">
    <location>
        <begin position="456"/>
        <end position="467"/>
    </location>
</feature>
<evidence type="ECO:0000256" key="2">
    <source>
        <dbReference type="SAM" id="Phobius"/>
    </source>
</evidence>
<evidence type="ECO:0000313" key="3">
    <source>
        <dbReference type="EMBL" id="JAS41468.1"/>
    </source>
</evidence>
<organism evidence="3">
    <name type="scientific">Cuerna arida</name>
    <dbReference type="NCBI Taxonomy" id="1464854"/>
    <lineage>
        <taxon>Eukaryota</taxon>
        <taxon>Metazoa</taxon>
        <taxon>Ecdysozoa</taxon>
        <taxon>Arthropoda</taxon>
        <taxon>Hexapoda</taxon>
        <taxon>Insecta</taxon>
        <taxon>Pterygota</taxon>
        <taxon>Neoptera</taxon>
        <taxon>Paraneoptera</taxon>
        <taxon>Hemiptera</taxon>
        <taxon>Auchenorrhyncha</taxon>
        <taxon>Membracoidea</taxon>
        <taxon>Cicadellidae</taxon>
        <taxon>Cicadellinae</taxon>
        <taxon>Proconiini</taxon>
        <taxon>Cuerna</taxon>
    </lineage>
</organism>
<reference evidence="3" key="1">
    <citation type="submission" date="2015-11" db="EMBL/GenBank/DDBJ databases">
        <title>De novo transcriptome assembly of four potential Pierce s Disease insect vectors from Arizona vineyards.</title>
        <authorList>
            <person name="Tassone E.E."/>
        </authorList>
    </citation>
    <scope>NUCLEOTIDE SEQUENCE</scope>
</reference>
<feature type="region of interest" description="Disordered" evidence="1">
    <location>
        <begin position="445"/>
        <end position="469"/>
    </location>
</feature>
<proteinExistence type="predicted"/>
<gene>
    <name evidence="3" type="ORF">g.20138</name>
</gene>
<evidence type="ECO:0000256" key="1">
    <source>
        <dbReference type="SAM" id="MobiDB-lite"/>
    </source>
</evidence>
<feature type="transmembrane region" description="Helical" evidence="2">
    <location>
        <begin position="14"/>
        <end position="32"/>
    </location>
</feature>
<feature type="compositionally biased region" description="Low complexity" evidence="1">
    <location>
        <begin position="283"/>
        <end position="296"/>
    </location>
</feature>
<dbReference type="AlphaFoldDB" id="A0A1B6EUC2"/>
<keyword evidence="2" id="KW-0472">Membrane</keyword>
<feature type="compositionally biased region" description="Basic and acidic residues" evidence="1">
    <location>
        <begin position="333"/>
        <end position="359"/>
    </location>
</feature>
<sequence length="504" mass="56817">MTSARLVRSTKSRLFIYICAVLAFGIIVYMFHGSQLQLDDSRKSLASCNQQTESLSAQLQVIFEYKLRLEKSLQKEKTDHKQTRDECQSRARQDKDDRERELVEAANKYSALQQSTNLLQSKQKDLEEENNALRKKNLKLLDEIDIQKKQFTAKFIEEQQLRAAKEKAIENVKNRNLELEVKYNKLAEEYDVLKKDKVPESSRLGSLEKVKLQLERELQNTKTQLENCMGGSKPVEKRVSVGGVGDNQSGIEPPKFVYVNKAGINYTTPGINPEAVIEHDISSPKPSLTKSTKTISGGDTNNKPTQAAAAPLQMPLKQPEEPEVNRQIPMPHNMEHQSPENTVIKKPEYSDSGKRRDALADENQGGEVAGPMNPIQEPAAPAPAYQGHVHQEENKNKVMNAIQWDEEGPQNGAHEEGEEEAAPLHNGWRLGEEGENKVLPRHMNHDYQGLEYDKDNQEEEEDEEGEQMDYLGGDAALKQPKQMAKFRQFEHNGGGGGGIMLNPK</sequence>
<dbReference type="GO" id="GO:0000139">
    <property type="term" value="C:Golgi membrane"/>
    <property type="evidence" value="ECO:0007669"/>
    <property type="project" value="InterPro"/>
</dbReference>
<keyword evidence="2" id="KW-1133">Transmembrane helix</keyword>
<keyword evidence="2" id="KW-0812">Transmembrane</keyword>